<gene>
    <name evidence="1" type="ORF">H4W34_006766</name>
</gene>
<proteinExistence type="predicted"/>
<reference evidence="1 2" key="1">
    <citation type="submission" date="2020-10" db="EMBL/GenBank/DDBJ databases">
        <title>Sequencing the genomes of 1000 actinobacteria strains.</title>
        <authorList>
            <person name="Klenk H.-P."/>
        </authorList>
    </citation>
    <scope>NUCLEOTIDE SEQUENCE [LARGE SCALE GENOMIC DNA]</scope>
    <source>
        <strain evidence="1 2">DSM 46744</strain>
    </source>
</reference>
<dbReference type="RefSeq" id="WP_192762894.1">
    <property type="nucleotide sequence ID" value="NZ_JADBDZ010000001.1"/>
</dbReference>
<evidence type="ECO:0000313" key="1">
    <source>
        <dbReference type="EMBL" id="MBE1536933.1"/>
    </source>
</evidence>
<name>A0ABR9K278_9ACTN</name>
<dbReference type="Proteomes" id="UP000627838">
    <property type="component" value="Unassembled WGS sequence"/>
</dbReference>
<sequence>MTGVLITMRAEVAGFVDLPLVGGGTDLMNCVVYQVAYLGRSRNRVEDCGLAVPVGPDDVDEHVPDSLTAWNEESRLFVWTKTAGEILDAVSSYCR</sequence>
<organism evidence="1 2">
    <name type="scientific">Actinomadura algeriensis</name>
    <dbReference type="NCBI Taxonomy" id="1679523"/>
    <lineage>
        <taxon>Bacteria</taxon>
        <taxon>Bacillati</taxon>
        <taxon>Actinomycetota</taxon>
        <taxon>Actinomycetes</taxon>
        <taxon>Streptosporangiales</taxon>
        <taxon>Thermomonosporaceae</taxon>
        <taxon>Actinomadura</taxon>
    </lineage>
</organism>
<evidence type="ECO:0000313" key="2">
    <source>
        <dbReference type="Proteomes" id="UP000627838"/>
    </source>
</evidence>
<accession>A0ABR9K278</accession>
<keyword evidence="2" id="KW-1185">Reference proteome</keyword>
<comment type="caution">
    <text evidence="1">The sequence shown here is derived from an EMBL/GenBank/DDBJ whole genome shotgun (WGS) entry which is preliminary data.</text>
</comment>
<protein>
    <submittedName>
        <fullName evidence="1">Uncharacterized protein</fullName>
    </submittedName>
</protein>
<dbReference type="EMBL" id="JADBDZ010000001">
    <property type="protein sequence ID" value="MBE1536933.1"/>
    <property type="molecule type" value="Genomic_DNA"/>
</dbReference>